<evidence type="ECO:0000313" key="2">
    <source>
        <dbReference type="Proteomes" id="UP001056890"/>
    </source>
</evidence>
<dbReference type="AlphaFoldDB" id="A0AAE9SCX4"/>
<protein>
    <submittedName>
        <fullName evidence="1">Uncharacterized protein</fullName>
    </submittedName>
</protein>
<reference evidence="1" key="1">
    <citation type="submission" date="2022-06" db="EMBL/GenBank/DDBJ databases">
        <title>Complete Genome of Aeromonas sp. Strain SOD01 Isolated from an Urban Freshwater Stream.</title>
        <authorList>
            <person name="Williams L.E."/>
            <person name="Brysgel T."/>
            <person name="Capestro E.M."/>
            <person name="Foltz G.V."/>
            <person name="Gardner A.E."/>
            <person name="Ingrassia J."/>
            <person name="Peterson E."/>
            <person name="Arruda J."/>
            <person name="Flaherty I."/>
            <person name="Hunt M."/>
            <person name="Pappas G."/>
            <person name="Ramsaran S."/>
            <person name="Rocha M."/>
        </authorList>
    </citation>
    <scope>NUCLEOTIDE SEQUENCE</scope>
    <source>
        <strain evidence="1">SOD01</strain>
    </source>
</reference>
<gene>
    <name evidence="1" type="ORF">NHF51_10685</name>
</gene>
<sequence>MKGNNNKGITIEFFNNLPVKQRAALFESKQKQNYTKNRQLFYGYGRLDVSFPISLSIDGRRFYHPAYSCWQNMLKRAYYTKNTVSYNESIVCDEWLSFSNFLVWWHENYIPDFELDKDIGSCLQNLEIKTYGPQTSQFIPKWLNLIHRRKRDGNLMAIRQVA</sequence>
<accession>A0AAE9SCX4</accession>
<keyword evidence="2" id="KW-1185">Reference proteome</keyword>
<name>A0AAE9SCX4_9GAMM</name>
<organism evidence="1 2">
    <name type="scientific">Aeromonas encheleia</name>
    <dbReference type="NCBI Taxonomy" id="73010"/>
    <lineage>
        <taxon>Bacteria</taxon>
        <taxon>Pseudomonadati</taxon>
        <taxon>Pseudomonadota</taxon>
        <taxon>Gammaproteobacteria</taxon>
        <taxon>Aeromonadales</taxon>
        <taxon>Aeromonadaceae</taxon>
        <taxon>Aeromonas</taxon>
    </lineage>
</organism>
<dbReference type="EMBL" id="CP099717">
    <property type="protein sequence ID" value="USV55839.1"/>
    <property type="molecule type" value="Genomic_DNA"/>
</dbReference>
<evidence type="ECO:0000313" key="1">
    <source>
        <dbReference type="EMBL" id="USV55839.1"/>
    </source>
</evidence>
<dbReference type="Proteomes" id="UP001056890">
    <property type="component" value="Chromosome"/>
</dbReference>
<proteinExistence type="predicted"/>
<dbReference type="RefSeq" id="WP_252994373.1">
    <property type="nucleotide sequence ID" value="NZ_CP099717.1"/>
</dbReference>